<feature type="compositionally biased region" description="Low complexity" evidence="1">
    <location>
        <begin position="169"/>
        <end position="178"/>
    </location>
</feature>
<dbReference type="GeneID" id="123724559"/>
<evidence type="ECO:0000313" key="3">
    <source>
        <dbReference type="Proteomes" id="UP001652741"/>
    </source>
</evidence>
<evidence type="ECO:0000259" key="2">
    <source>
        <dbReference type="PROSITE" id="PS50004"/>
    </source>
</evidence>
<feature type="domain" description="C2" evidence="2">
    <location>
        <begin position="1"/>
        <end position="75"/>
    </location>
</feature>
<feature type="compositionally biased region" description="Polar residues" evidence="1">
    <location>
        <begin position="187"/>
        <end position="198"/>
    </location>
</feature>
<keyword evidence="3" id="KW-1185">Reference proteome</keyword>
<accession>A0ABM3CDQ6</accession>
<dbReference type="PANTHER" id="PTHR14113">
    <property type="entry name" value="PICCOLO/BASSOON"/>
    <property type="match status" value="1"/>
</dbReference>
<feature type="compositionally biased region" description="Gly residues" evidence="1">
    <location>
        <begin position="95"/>
        <end position="131"/>
    </location>
</feature>
<dbReference type="InterPro" id="IPR035892">
    <property type="entry name" value="C2_domain_sf"/>
</dbReference>
<evidence type="ECO:0000256" key="1">
    <source>
        <dbReference type="SAM" id="MobiDB-lite"/>
    </source>
</evidence>
<dbReference type="InterPro" id="IPR052098">
    <property type="entry name" value="Presynaptic_Scaffold_Bsn/Pclo"/>
</dbReference>
<dbReference type="PROSITE" id="PS50004">
    <property type="entry name" value="C2"/>
    <property type="match status" value="1"/>
</dbReference>
<feature type="region of interest" description="Disordered" evidence="1">
    <location>
        <begin position="217"/>
        <end position="236"/>
    </location>
</feature>
<dbReference type="SUPFAM" id="SSF49562">
    <property type="entry name" value="C2 domain (Calcium/lipid-binding domain, CaLB)"/>
    <property type="match status" value="1"/>
</dbReference>
<proteinExistence type="predicted"/>
<dbReference type="PANTHER" id="PTHR14113:SF6">
    <property type="entry name" value="PROTEIN PICCOLO"/>
    <property type="match status" value="1"/>
</dbReference>
<dbReference type="RefSeq" id="XP_045544687.1">
    <property type="nucleotide sequence ID" value="XM_045688731.1"/>
</dbReference>
<dbReference type="InterPro" id="IPR000008">
    <property type="entry name" value="C2_dom"/>
</dbReference>
<dbReference type="Proteomes" id="UP001652741">
    <property type="component" value="Chromosome ssa10"/>
</dbReference>
<gene>
    <name evidence="4" type="primary">LOC123724559</name>
</gene>
<organism evidence="3 4">
    <name type="scientific">Salmo salar</name>
    <name type="common">Atlantic salmon</name>
    <dbReference type="NCBI Taxonomy" id="8030"/>
    <lineage>
        <taxon>Eukaryota</taxon>
        <taxon>Metazoa</taxon>
        <taxon>Chordata</taxon>
        <taxon>Craniata</taxon>
        <taxon>Vertebrata</taxon>
        <taxon>Euteleostomi</taxon>
        <taxon>Actinopterygii</taxon>
        <taxon>Neopterygii</taxon>
        <taxon>Teleostei</taxon>
        <taxon>Protacanthopterygii</taxon>
        <taxon>Salmoniformes</taxon>
        <taxon>Salmonidae</taxon>
        <taxon>Salmoninae</taxon>
        <taxon>Salmo</taxon>
    </lineage>
</organism>
<feature type="region of interest" description="Disordered" evidence="1">
    <location>
        <begin position="275"/>
        <end position="298"/>
    </location>
</feature>
<evidence type="ECO:0000313" key="4">
    <source>
        <dbReference type="RefSeq" id="XP_045544687.1"/>
    </source>
</evidence>
<dbReference type="Pfam" id="PF00168">
    <property type="entry name" value="C2"/>
    <property type="match status" value="1"/>
</dbReference>
<dbReference type="Gene3D" id="2.60.40.150">
    <property type="entry name" value="C2 domain"/>
    <property type="match status" value="1"/>
</dbReference>
<protein>
    <submittedName>
        <fullName evidence="4">Protein piccolo-like</fullName>
    </submittedName>
</protein>
<name>A0ABM3CDQ6_SALSA</name>
<feature type="region of interest" description="Disordered" evidence="1">
    <location>
        <begin position="80"/>
        <end position="199"/>
    </location>
</feature>
<sequence length="298" mass="31419">MMLRTRGEPSIVQRSLNPEWNQTVIYKNIHLEQLKKKTLEVTVWDYDRSSSNDFLGEVLIDLSNTSQLDNTPRWLPLKEQSESIEHSRTHHTAQGPGGPGAGIGPGQGSVAGQEPGQGMGPGMGQGQGQGQMGECHESPKNSVIKSRSHGIFPDPAKDMQMVTLEKSHSSPGSSKSSSDGQLRSHGPSRSQSKSSVTQAHLEDAGIAIAAAEAAVQQSRLQPRPGHRLGDVSGPVVSSAPSLMEGYGGLDGDEGAGTGVDSAIFQVPCIGKIIHNGPDKFRGLPPSLSDSEGGGARPR</sequence>
<reference evidence="4" key="1">
    <citation type="submission" date="2025-08" db="UniProtKB">
        <authorList>
            <consortium name="RefSeq"/>
        </authorList>
    </citation>
    <scope>IDENTIFICATION</scope>
</reference>